<gene>
    <name evidence="2" type="ORF">PMAYCL1PPCAC_08497</name>
</gene>
<reference evidence="3" key="1">
    <citation type="submission" date="2022-10" db="EMBL/GenBank/DDBJ databases">
        <title>Genome assembly of Pristionchus species.</title>
        <authorList>
            <person name="Yoshida K."/>
            <person name="Sommer R.J."/>
        </authorList>
    </citation>
    <scope>NUCLEOTIDE SEQUENCE [LARGE SCALE GENOMIC DNA]</scope>
    <source>
        <strain evidence="3">RS5460</strain>
    </source>
</reference>
<name>A0AAN4ZBW2_9BILA</name>
<evidence type="ECO:0000256" key="1">
    <source>
        <dbReference type="SAM" id="MobiDB-lite"/>
    </source>
</evidence>
<proteinExistence type="predicted"/>
<dbReference type="AlphaFoldDB" id="A0AAN4ZBW2"/>
<dbReference type="Proteomes" id="UP001328107">
    <property type="component" value="Unassembled WGS sequence"/>
</dbReference>
<dbReference type="PANTHER" id="PTHR31751">
    <property type="entry name" value="SI:CH211-108C17.2-RELATED-RELATED"/>
    <property type="match status" value="1"/>
</dbReference>
<evidence type="ECO:0000313" key="3">
    <source>
        <dbReference type="Proteomes" id="UP001328107"/>
    </source>
</evidence>
<sequence>MEIARPKRCFLCNEVALWTKRFPPASRPSRQKEWILRQNKDEDETTDLLKRHLEKRDPRWCDRHFNRQIDDLPIDLRPGPVRTLTLPTVPLRTTRPADLHPKTLQNSRLHGSPSWHERSETGSPRAPLSPLSYEETLNPVWSTASLSLNDSIDVDSWNDTDEVVPKKFKSAVSTATMTTVEPEVSGL</sequence>
<evidence type="ECO:0008006" key="4">
    <source>
        <dbReference type="Google" id="ProtNLM"/>
    </source>
</evidence>
<comment type="caution">
    <text evidence="2">The sequence shown here is derived from an EMBL/GenBank/DDBJ whole genome shotgun (WGS) entry which is preliminary data.</text>
</comment>
<evidence type="ECO:0000313" key="2">
    <source>
        <dbReference type="EMBL" id="GMR38302.1"/>
    </source>
</evidence>
<protein>
    <recommendedName>
        <fullName evidence="4">THAP-type domain-containing protein</fullName>
    </recommendedName>
</protein>
<organism evidence="2 3">
    <name type="scientific">Pristionchus mayeri</name>
    <dbReference type="NCBI Taxonomy" id="1317129"/>
    <lineage>
        <taxon>Eukaryota</taxon>
        <taxon>Metazoa</taxon>
        <taxon>Ecdysozoa</taxon>
        <taxon>Nematoda</taxon>
        <taxon>Chromadorea</taxon>
        <taxon>Rhabditida</taxon>
        <taxon>Rhabditina</taxon>
        <taxon>Diplogasteromorpha</taxon>
        <taxon>Diplogasteroidea</taxon>
        <taxon>Neodiplogasteridae</taxon>
        <taxon>Pristionchus</taxon>
    </lineage>
</organism>
<dbReference type="EMBL" id="BTRK01000002">
    <property type="protein sequence ID" value="GMR38302.1"/>
    <property type="molecule type" value="Genomic_DNA"/>
</dbReference>
<keyword evidence="3" id="KW-1185">Reference proteome</keyword>
<dbReference type="PANTHER" id="PTHR31751:SF42">
    <property type="entry name" value="PROTEIN CBG10204"/>
    <property type="match status" value="1"/>
</dbReference>
<feature type="region of interest" description="Disordered" evidence="1">
    <location>
        <begin position="92"/>
        <end position="131"/>
    </location>
</feature>
<accession>A0AAN4ZBW2</accession>